<evidence type="ECO:0000256" key="1">
    <source>
        <dbReference type="SAM" id="Phobius"/>
    </source>
</evidence>
<evidence type="ECO:0000313" key="3">
    <source>
        <dbReference type="Proteomes" id="UP000593567"/>
    </source>
</evidence>
<accession>A0A7J7IS61</accession>
<dbReference type="EMBL" id="VXIV02003468">
    <property type="protein sequence ID" value="KAF6016779.1"/>
    <property type="molecule type" value="Genomic_DNA"/>
</dbReference>
<gene>
    <name evidence="2" type="ORF">EB796_024912</name>
</gene>
<keyword evidence="1" id="KW-0472">Membrane</keyword>
<comment type="caution">
    <text evidence="2">The sequence shown here is derived from an EMBL/GenBank/DDBJ whole genome shotgun (WGS) entry which is preliminary data.</text>
</comment>
<proteinExistence type="predicted"/>
<keyword evidence="1" id="KW-0812">Transmembrane</keyword>
<evidence type="ECO:0000313" key="2">
    <source>
        <dbReference type="EMBL" id="KAF6016779.1"/>
    </source>
</evidence>
<reference evidence="2" key="1">
    <citation type="submission" date="2020-06" db="EMBL/GenBank/DDBJ databases">
        <title>Draft genome of Bugula neritina, a colonial animal packing powerful symbionts and potential medicines.</title>
        <authorList>
            <person name="Rayko M."/>
        </authorList>
    </citation>
    <scope>NUCLEOTIDE SEQUENCE [LARGE SCALE GENOMIC DNA]</scope>
    <source>
        <strain evidence="2">Kwan_BN1</strain>
    </source>
</reference>
<sequence length="193" mass="22719">MIGIFLELILFAFFGILLDLGLVALLLSPILLALRHVYEVEERERFKETVQTTRKVFEKQPFKQVELNIPEIIEEDDVEYAFVKDEAESPVWEDLCANNRKYVEDRAQDRQYFTELFESNWTHRFPSEYKHEGGFTVCEEIECEKVLEMEKVKAEPMAAEKKEVMSSMPENIEALFDFAWTHDFCECGKISKN</sequence>
<keyword evidence="1" id="KW-1133">Transmembrane helix</keyword>
<keyword evidence="3" id="KW-1185">Reference proteome</keyword>
<dbReference type="AlphaFoldDB" id="A0A7J7IS61"/>
<feature type="transmembrane region" description="Helical" evidence="1">
    <location>
        <begin position="6"/>
        <end position="34"/>
    </location>
</feature>
<name>A0A7J7IS61_BUGNE</name>
<organism evidence="2 3">
    <name type="scientific">Bugula neritina</name>
    <name type="common">Brown bryozoan</name>
    <name type="synonym">Sertularia neritina</name>
    <dbReference type="NCBI Taxonomy" id="10212"/>
    <lineage>
        <taxon>Eukaryota</taxon>
        <taxon>Metazoa</taxon>
        <taxon>Spiralia</taxon>
        <taxon>Lophotrochozoa</taxon>
        <taxon>Bryozoa</taxon>
        <taxon>Gymnolaemata</taxon>
        <taxon>Cheilostomatida</taxon>
        <taxon>Flustrina</taxon>
        <taxon>Buguloidea</taxon>
        <taxon>Bugulidae</taxon>
        <taxon>Bugula</taxon>
    </lineage>
</organism>
<protein>
    <submittedName>
        <fullName evidence="2">Uncharacterized protein</fullName>
    </submittedName>
</protein>
<dbReference type="Proteomes" id="UP000593567">
    <property type="component" value="Unassembled WGS sequence"/>
</dbReference>